<dbReference type="PANTHER" id="PTHR10146">
    <property type="entry name" value="PROLINE SYNTHETASE CO-TRANSCRIBED BACTERIAL HOMOLOG PROTEIN"/>
    <property type="match status" value="1"/>
</dbReference>
<accession>A0ABW3Z9L5</accession>
<proteinExistence type="inferred from homology"/>
<dbReference type="Proteomes" id="UP001597171">
    <property type="component" value="Unassembled WGS sequence"/>
</dbReference>
<evidence type="ECO:0000256" key="2">
    <source>
        <dbReference type="HAMAP-Rule" id="MF_02087"/>
    </source>
</evidence>
<evidence type="ECO:0000313" key="5">
    <source>
        <dbReference type="EMBL" id="MFD1332946.1"/>
    </source>
</evidence>
<protein>
    <recommendedName>
        <fullName evidence="2">Pyridoxal phosphate homeostasis protein</fullName>
        <shortName evidence="2">PLP homeostasis protein</shortName>
    </recommendedName>
</protein>
<sequence>MTEPDTAPARLAYVRAALAKAERAVGRPEGDVTLVAVSKTFDADEIAPVLEAGQRAFGENRVQEAKAKWPGLKERYDGVELHLIGPLQSNKAAEAVALFDVIQSVDRPKIAEALAKEMAAQGRSPRLFVQVNIGSEPQKAGVPPEETDAFLARCRDEFGLTIEGLMCIPPADEPPAPFFALLDRIAARNGLPGRSMGMSADFTDAVPFGATHVRVGSAIFGTRPKA</sequence>
<feature type="domain" description="Alanine racemase N-terminal" evidence="4">
    <location>
        <begin position="22"/>
        <end position="224"/>
    </location>
</feature>
<gene>
    <name evidence="5" type="ORF">ACFQ4O_13150</name>
</gene>
<evidence type="ECO:0000256" key="3">
    <source>
        <dbReference type="RuleBase" id="RU004514"/>
    </source>
</evidence>
<name>A0ABW3Z9L5_9HYPH</name>
<dbReference type="NCBIfam" id="TIGR00044">
    <property type="entry name" value="YggS family pyridoxal phosphate-dependent enzyme"/>
    <property type="match status" value="1"/>
</dbReference>
<dbReference type="InterPro" id="IPR011078">
    <property type="entry name" value="PyrdxlP_homeostasis"/>
</dbReference>
<dbReference type="InterPro" id="IPR001608">
    <property type="entry name" value="Ala_racemase_N"/>
</dbReference>
<dbReference type="InterPro" id="IPR029066">
    <property type="entry name" value="PLP-binding_barrel"/>
</dbReference>
<dbReference type="EMBL" id="JBHTMX010000143">
    <property type="protein sequence ID" value="MFD1332946.1"/>
    <property type="molecule type" value="Genomic_DNA"/>
</dbReference>
<evidence type="ECO:0000313" key="6">
    <source>
        <dbReference type="Proteomes" id="UP001597171"/>
    </source>
</evidence>
<reference evidence="6" key="1">
    <citation type="journal article" date="2019" name="Int. J. Syst. Evol. Microbiol.">
        <title>The Global Catalogue of Microorganisms (GCM) 10K type strain sequencing project: providing services to taxonomists for standard genome sequencing and annotation.</title>
        <authorList>
            <consortium name="The Broad Institute Genomics Platform"/>
            <consortium name="The Broad Institute Genome Sequencing Center for Infectious Disease"/>
            <person name="Wu L."/>
            <person name="Ma J."/>
        </authorList>
    </citation>
    <scope>NUCLEOTIDE SEQUENCE [LARGE SCALE GENOMIC DNA]</scope>
    <source>
        <strain evidence="6">CCUG 61696</strain>
    </source>
</reference>
<dbReference type="Gene3D" id="3.20.20.10">
    <property type="entry name" value="Alanine racemase"/>
    <property type="match status" value="1"/>
</dbReference>
<evidence type="ECO:0000256" key="1">
    <source>
        <dbReference type="ARBA" id="ARBA00022898"/>
    </source>
</evidence>
<dbReference type="PANTHER" id="PTHR10146:SF14">
    <property type="entry name" value="PYRIDOXAL PHOSPHATE HOMEOSTASIS PROTEIN"/>
    <property type="match status" value="1"/>
</dbReference>
<keyword evidence="6" id="KW-1185">Reference proteome</keyword>
<comment type="similarity">
    <text evidence="2 3">Belongs to the pyridoxal phosphate-binding protein YggS/PROSC family.</text>
</comment>
<dbReference type="Pfam" id="PF01168">
    <property type="entry name" value="Ala_racemase_N"/>
    <property type="match status" value="1"/>
</dbReference>
<evidence type="ECO:0000259" key="4">
    <source>
        <dbReference type="Pfam" id="PF01168"/>
    </source>
</evidence>
<dbReference type="HAMAP" id="MF_02087">
    <property type="entry name" value="PLP_homeostasis"/>
    <property type="match status" value="1"/>
</dbReference>
<keyword evidence="1 2" id="KW-0663">Pyridoxal phosphate</keyword>
<feature type="modified residue" description="N6-(pyridoxal phosphate)lysine" evidence="2">
    <location>
        <position position="39"/>
    </location>
</feature>
<dbReference type="SUPFAM" id="SSF51419">
    <property type="entry name" value="PLP-binding barrel"/>
    <property type="match status" value="1"/>
</dbReference>
<comment type="caution">
    <text evidence="5">The sequence shown here is derived from an EMBL/GenBank/DDBJ whole genome shotgun (WGS) entry which is preliminary data.</text>
</comment>
<dbReference type="CDD" id="cd00635">
    <property type="entry name" value="PLPDE_III_YBL036c_like"/>
    <property type="match status" value="1"/>
</dbReference>
<dbReference type="RefSeq" id="WP_378776150.1">
    <property type="nucleotide sequence ID" value="NZ_JBHTMX010000143.1"/>
</dbReference>
<organism evidence="5 6">
    <name type="scientific">Methylopila musalis</name>
    <dbReference type="NCBI Taxonomy" id="1134781"/>
    <lineage>
        <taxon>Bacteria</taxon>
        <taxon>Pseudomonadati</taxon>
        <taxon>Pseudomonadota</taxon>
        <taxon>Alphaproteobacteria</taxon>
        <taxon>Hyphomicrobiales</taxon>
        <taxon>Methylopilaceae</taxon>
        <taxon>Methylopila</taxon>
    </lineage>
</organism>
<dbReference type="PIRSF" id="PIRSF004848">
    <property type="entry name" value="YBL036c_PLPDEIII"/>
    <property type="match status" value="1"/>
</dbReference>
<comment type="function">
    <text evidence="2">Pyridoxal 5'-phosphate (PLP)-binding protein, which is involved in PLP homeostasis.</text>
</comment>